<protein>
    <submittedName>
        <fullName evidence="1">Uncharacterized protein</fullName>
    </submittedName>
</protein>
<dbReference type="AlphaFoldDB" id="A0A2G2WD28"/>
<organism evidence="1 2">
    <name type="scientific">Capsicum baccatum</name>
    <name type="common">Peruvian pepper</name>
    <dbReference type="NCBI Taxonomy" id="33114"/>
    <lineage>
        <taxon>Eukaryota</taxon>
        <taxon>Viridiplantae</taxon>
        <taxon>Streptophyta</taxon>
        <taxon>Embryophyta</taxon>
        <taxon>Tracheophyta</taxon>
        <taxon>Spermatophyta</taxon>
        <taxon>Magnoliopsida</taxon>
        <taxon>eudicotyledons</taxon>
        <taxon>Gunneridae</taxon>
        <taxon>Pentapetalae</taxon>
        <taxon>asterids</taxon>
        <taxon>lamiids</taxon>
        <taxon>Solanales</taxon>
        <taxon>Solanaceae</taxon>
        <taxon>Solanoideae</taxon>
        <taxon>Capsiceae</taxon>
        <taxon>Capsicum</taxon>
    </lineage>
</organism>
<comment type="caution">
    <text evidence="1">The sequence shown here is derived from an EMBL/GenBank/DDBJ whole genome shotgun (WGS) entry which is preliminary data.</text>
</comment>
<proteinExistence type="predicted"/>
<evidence type="ECO:0000313" key="2">
    <source>
        <dbReference type="Proteomes" id="UP000224567"/>
    </source>
</evidence>
<sequence>MDVNSLLDYLGSKYYMASGSEFRRIVDTIGEKNVDDEVVDDPMPLESFTLENEKLRSNSQNFHCNSIEQAFGSDQMTKVPSKICSNPSNLVFDDPTVVNLAEHSVWSNVNEIGQSLATNSNMGNINLTKVPSNYPQGTINLKIRASNEIVDVVDSEVENSNSSDSDDVKEVVMDTISSESNNSLPISVQMDANIQKKLSLKCVGCEKCR</sequence>
<reference evidence="1 2" key="1">
    <citation type="journal article" date="2017" name="Genome Biol.">
        <title>New reference genome sequences of hot pepper reveal the massive evolution of plant disease-resistance genes by retroduplication.</title>
        <authorList>
            <person name="Kim S."/>
            <person name="Park J."/>
            <person name="Yeom S.I."/>
            <person name="Kim Y.M."/>
            <person name="Seo E."/>
            <person name="Kim K.T."/>
            <person name="Kim M.S."/>
            <person name="Lee J.M."/>
            <person name="Cheong K."/>
            <person name="Shin H.S."/>
            <person name="Kim S.B."/>
            <person name="Han K."/>
            <person name="Lee J."/>
            <person name="Park M."/>
            <person name="Lee H.A."/>
            <person name="Lee H.Y."/>
            <person name="Lee Y."/>
            <person name="Oh S."/>
            <person name="Lee J.H."/>
            <person name="Choi E."/>
            <person name="Choi E."/>
            <person name="Lee S.E."/>
            <person name="Jeon J."/>
            <person name="Kim H."/>
            <person name="Choi G."/>
            <person name="Song H."/>
            <person name="Lee J."/>
            <person name="Lee S.C."/>
            <person name="Kwon J.K."/>
            <person name="Lee H.Y."/>
            <person name="Koo N."/>
            <person name="Hong Y."/>
            <person name="Kim R.W."/>
            <person name="Kang W.H."/>
            <person name="Huh J.H."/>
            <person name="Kang B.C."/>
            <person name="Yang T.J."/>
            <person name="Lee Y.H."/>
            <person name="Bennetzen J.L."/>
            <person name="Choi D."/>
        </authorList>
    </citation>
    <scope>NUCLEOTIDE SEQUENCE [LARGE SCALE GENOMIC DNA]</scope>
    <source>
        <strain evidence="2">cv. PBC81</strain>
    </source>
</reference>
<dbReference type="Proteomes" id="UP000224567">
    <property type="component" value="Unassembled WGS sequence"/>
</dbReference>
<gene>
    <name evidence="1" type="ORF">CQW23_17191</name>
</gene>
<reference evidence="2" key="2">
    <citation type="journal article" date="2017" name="J. Anim. Genet.">
        <title>Multiple reference genome sequences of hot pepper reveal the massive evolution of plant disease resistance genes by retroduplication.</title>
        <authorList>
            <person name="Kim S."/>
            <person name="Park J."/>
            <person name="Yeom S.-I."/>
            <person name="Kim Y.-M."/>
            <person name="Seo E."/>
            <person name="Kim K.-T."/>
            <person name="Kim M.-S."/>
            <person name="Lee J.M."/>
            <person name="Cheong K."/>
            <person name="Shin H.-S."/>
            <person name="Kim S.-B."/>
            <person name="Han K."/>
            <person name="Lee J."/>
            <person name="Park M."/>
            <person name="Lee H.-A."/>
            <person name="Lee H.-Y."/>
            <person name="Lee Y."/>
            <person name="Oh S."/>
            <person name="Lee J.H."/>
            <person name="Choi E."/>
            <person name="Choi E."/>
            <person name="Lee S.E."/>
            <person name="Jeon J."/>
            <person name="Kim H."/>
            <person name="Choi G."/>
            <person name="Song H."/>
            <person name="Lee J."/>
            <person name="Lee S.-C."/>
            <person name="Kwon J.-K."/>
            <person name="Lee H.-Y."/>
            <person name="Koo N."/>
            <person name="Hong Y."/>
            <person name="Kim R.W."/>
            <person name="Kang W.-H."/>
            <person name="Huh J.H."/>
            <person name="Kang B.-C."/>
            <person name="Yang T.-J."/>
            <person name="Lee Y.-H."/>
            <person name="Bennetzen J.L."/>
            <person name="Choi D."/>
        </authorList>
    </citation>
    <scope>NUCLEOTIDE SEQUENCE [LARGE SCALE GENOMIC DNA]</scope>
    <source>
        <strain evidence="2">cv. PBC81</strain>
    </source>
</reference>
<keyword evidence="2" id="KW-1185">Reference proteome</keyword>
<accession>A0A2G2WD28</accession>
<name>A0A2G2WD28_CAPBA</name>
<evidence type="ECO:0000313" key="1">
    <source>
        <dbReference type="EMBL" id="PHT43166.1"/>
    </source>
</evidence>
<dbReference type="EMBL" id="MLFT02000007">
    <property type="protein sequence ID" value="PHT43166.1"/>
    <property type="molecule type" value="Genomic_DNA"/>
</dbReference>